<evidence type="ECO:0000259" key="2">
    <source>
        <dbReference type="PROSITE" id="PS50125"/>
    </source>
</evidence>
<feature type="transmembrane region" description="Helical" evidence="1">
    <location>
        <begin position="109"/>
        <end position="131"/>
    </location>
</feature>
<keyword evidence="1" id="KW-1133">Transmembrane helix</keyword>
<dbReference type="GO" id="GO:0009190">
    <property type="term" value="P:cyclic nucleotide biosynthetic process"/>
    <property type="evidence" value="ECO:0007669"/>
    <property type="project" value="InterPro"/>
</dbReference>
<evidence type="ECO:0000313" key="3">
    <source>
        <dbReference type="EMBL" id="GAK49981.1"/>
    </source>
</evidence>
<proteinExistence type="predicted"/>
<name>A0A0S6VRJ3_9BACT</name>
<gene>
    <name evidence="3" type="ORF">U14_01206</name>
</gene>
<dbReference type="EMBL" id="DF820455">
    <property type="protein sequence ID" value="GAK49981.1"/>
    <property type="molecule type" value="Genomic_DNA"/>
</dbReference>
<keyword evidence="4" id="KW-1185">Reference proteome</keyword>
<dbReference type="SUPFAM" id="SSF55073">
    <property type="entry name" value="Nucleotide cyclase"/>
    <property type="match status" value="1"/>
</dbReference>
<dbReference type="PANTHER" id="PTHR43081">
    <property type="entry name" value="ADENYLATE CYCLASE, TERMINAL-DIFFERENTIATION SPECIFIC-RELATED"/>
    <property type="match status" value="1"/>
</dbReference>
<feature type="transmembrane region" description="Helical" evidence="1">
    <location>
        <begin position="80"/>
        <end position="103"/>
    </location>
</feature>
<dbReference type="GO" id="GO:0004016">
    <property type="term" value="F:adenylate cyclase activity"/>
    <property type="evidence" value="ECO:0007669"/>
    <property type="project" value="UniProtKB-ARBA"/>
</dbReference>
<dbReference type="HOGENOM" id="CLU_789067_0_0_0"/>
<dbReference type="InterPro" id="IPR050697">
    <property type="entry name" value="Adenylyl/Guanylyl_Cyclase_3/4"/>
</dbReference>
<evidence type="ECO:0000256" key="1">
    <source>
        <dbReference type="SAM" id="Phobius"/>
    </source>
</evidence>
<protein>
    <submittedName>
        <fullName evidence="3">Adenylate/guanylate cyclase</fullName>
    </submittedName>
</protein>
<feature type="transmembrane region" description="Helical" evidence="1">
    <location>
        <begin position="53"/>
        <end position="73"/>
    </location>
</feature>
<dbReference type="Proteomes" id="UP000030700">
    <property type="component" value="Unassembled WGS sequence"/>
</dbReference>
<dbReference type="Gene3D" id="3.30.70.1230">
    <property type="entry name" value="Nucleotide cyclase"/>
    <property type="match status" value="1"/>
</dbReference>
<dbReference type="CDD" id="cd07302">
    <property type="entry name" value="CHD"/>
    <property type="match status" value="1"/>
</dbReference>
<dbReference type="GO" id="GO:0035556">
    <property type="term" value="P:intracellular signal transduction"/>
    <property type="evidence" value="ECO:0007669"/>
    <property type="project" value="InterPro"/>
</dbReference>
<dbReference type="InterPro" id="IPR029787">
    <property type="entry name" value="Nucleotide_cyclase"/>
</dbReference>
<dbReference type="SMART" id="SM00044">
    <property type="entry name" value="CYCc"/>
    <property type="match status" value="1"/>
</dbReference>
<feature type="domain" description="Guanylate cyclase" evidence="2">
    <location>
        <begin position="171"/>
        <end position="303"/>
    </location>
</feature>
<dbReference type="PROSITE" id="PS50125">
    <property type="entry name" value="GUANYLATE_CYCLASE_2"/>
    <property type="match status" value="1"/>
</dbReference>
<dbReference type="AlphaFoldDB" id="A0A0S6VRJ3"/>
<sequence length="351" mass="38293">MFAMLTHPRIRMFLMISALLGVALCIVHADGVFTPFDLLILSGQATASGGRVALWLALPIILAWALFPGLVILRYGNEIGLFASLGGGVAYLLVALAAARSGLMLQLPLIAPLIAALAAIIRVMGWGAAFLEREKERVNKLFGYFLDNEVLKYLLQHPDLINKTGNTKQLTILFADIRGFTAQSETLPPDVIIMMLREYFRQIIPVIRKHGGTVDKLMGDGIMAFFGDPIPQPDHACRAALTALEMQATMQRVAKDWERHGINDVGIGIGLNSDNVVVGNIGSDEFCDYTVLGRGVNLASRLESKCPAGQIHVSAAVYQALSTQFVFEPLGEFAYKNIQGKVPVYRLISKK</sequence>
<keyword evidence="1" id="KW-0812">Transmembrane</keyword>
<accession>A0A0S6VRJ3</accession>
<evidence type="ECO:0000313" key="4">
    <source>
        <dbReference type="Proteomes" id="UP000030700"/>
    </source>
</evidence>
<reference evidence="3" key="1">
    <citation type="journal article" date="2015" name="PeerJ">
        <title>First genomic representation of candidate bacterial phylum KSB3 points to enhanced environmental sensing as a trigger of wastewater bulking.</title>
        <authorList>
            <person name="Sekiguchi Y."/>
            <person name="Ohashi A."/>
            <person name="Parks D.H."/>
            <person name="Yamauchi T."/>
            <person name="Tyson G.W."/>
            <person name="Hugenholtz P."/>
        </authorList>
    </citation>
    <scope>NUCLEOTIDE SEQUENCE [LARGE SCALE GENOMIC DNA]</scope>
</reference>
<organism evidence="3">
    <name type="scientific">Candidatus Moduliflexus flocculans</name>
    <dbReference type="NCBI Taxonomy" id="1499966"/>
    <lineage>
        <taxon>Bacteria</taxon>
        <taxon>Candidatus Moduliflexota</taxon>
        <taxon>Candidatus Moduliflexia</taxon>
        <taxon>Candidatus Moduliflexales</taxon>
        <taxon>Candidatus Moduliflexaceae</taxon>
    </lineage>
</organism>
<keyword evidence="1" id="KW-0472">Membrane</keyword>
<dbReference type="PANTHER" id="PTHR43081:SF1">
    <property type="entry name" value="ADENYLATE CYCLASE, TERMINAL-DIFFERENTIATION SPECIFIC"/>
    <property type="match status" value="1"/>
</dbReference>
<dbReference type="Pfam" id="PF00211">
    <property type="entry name" value="Guanylate_cyc"/>
    <property type="match status" value="1"/>
</dbReference>
<dbReference type="STRING" id="1499966.U14_01206"/>
<dbReference type="InterPro" id="IPR001054">
    <property type="entry name" value="A/G_cyclase"/>
</dbReference>